<dbReference type="PANTHER" id="PTHR22872">
    <property type="entry name" value="BTK-BINDING PROTEIN-RELATED"/>
    <property type="match status" value="1"/>
</dbReference>
<dbReference type="Pfam" id="PF00651">
    <property type="entry name" value="BTB"/>
    <property type="match status" value="2"/>
</dbReference>
<keyword evidence="1" id="KW-0677">Repeat</keyword>
<dbReference type="EMBL" id="GDUN01001048">
    <property type="protein sequence ID" value="JAN94871.1"/>
    <property type="molecule type" value="mRNA"/>
</dbReference>
<name>A0A0P6J446_AEDAE</name>
<dbReference type="PROSITE" id="PS50088">
    <property type="entry name" value="ANK_REPEAT"/>
    <property type="match status" value="2"/>
</dbReference>
<feature type="region of interest" description="Disordered" evidence="4">
    <location>
        <begin position="1010"/>
        <end position="1034"/>
    </location>
</feature>
<accession>A0A0P6J446</accession>
<dbReference type="SUPFAM" id="SSF54695">
    <property type="entry name" value="POZ domain"/>
    <property type="match status" value="2"/>
</dbReference>
<evidence type="ECO:0000259" key="5">
    <source>
        <dbReference type="PROSITE" id="PS50097"/>
    </source>
</evidence>
<dbReference type="InterPro" id="IPR000210">
    <property type="entry name" value="BTB/POZ_dom"/>
</dbReference>
<dbReference type="PROSITE" id="PS50097">
    <property type="entry name" value="BTB"/>
    <property type="match status" value="2"/>
</dbReference>
<feature type="repeat" description="ANK" evidence="2">
    <location>
        <begin position="57"/>
        <end position="89"/>
    </location>
</feature>
<dbReference type="Pfam" id="PF00415">
    <property type="entry name" value="RCC1"/>
    <property type="match status" value="1"/>
</dbReference>
<dbReference type="Gene3D" id="1.25.40.20">
    <property type="entry name" value="Ankyrin repeat-containing domain"/>
    <property type="match status" value="1"/>
</dbReference>
<dbReference type="InterPro" id="IPR009091">
    <property type="entry name" value="RCC1/BLIP-II"/>
</dbReference>
<dbReference type="PROSITE" id="PS00626">
    <property type="entry name" value="RCC1_2"/>
    <property type="match status" value="1"/>
</dbReference>
<dbReference type="PROSITE" id="PS50297">
    <property type="entry name" value="ANK_REP_REGION"/>
    <property type="match status" value="2"/>
</dbReference>
<feature type="compositionally biased region" description="Basic and acidic residues" evidence="4">
    <location>
        <begin position="1010"/>
        <end position="1028"/>
    </location>
</feature>
<keyword evidence="2" id="KW-0040">ANK repeat</keyword>
<feature type="region of interest" description="Disordered" evidence="4">
    <location>
        <begin position="898"/>
        <end position="920"/>
    </location>
</feature>
<feature type="repeat" description="RCC1" evidence="3">
    <location>
        <begin position="199"/>
        <end position="253"/>
    </location>
</feature>
<evidence type="ECO:0000313" key="6">
    <source>
        <dbReference type="EMBL" id="JAN94871.1"/>
    </source>
</evidence>
<feature type="region of interest" description="Disordered" evidence="4">
    <location>
        <begin position="1117"/>
        <end position="1139"/>
    </location>
</feature>
<proteinExistence type="evidence at transcript level"/>
<dbReference type="Gene3D" id="2.130.10.30">
    <property type="entry name" value="Regulator of chromosome condensation 1/beta-lactamase-inhibitor protein II"/>
    <property type="match status" value="1"/>
</dbReference>
<dbReference type="AlphaFoldDB" id="A0A0P6J446"/>
<dbReference type="InterPro" id="IPR000408">
    <property type="entry name" value="Reg_chr_condens"/>
</dbReference>
<dbReference type="InterPro" id="IPR002110">
    <property type="entry name" value="Ankyrin_rpt"/>
</dbReference>
<dbReference type="PROSITE" id="PS50012">
    <property type="entry name" value="RCC1_3"/>
    <property type="match status" value="2"/>
</dbReference>
<dbReference type="Gene3D" id="3.30.710.10">
    <property type="entry name" value="Potassium Channel Kv1.1, Chain A"/>
    <property type="match status" value="2"/>
</dbReference>
<dbReference type="Pfam" id="PF12796">
    <property type="entry name" value="Ank_2"/>
    <property type="match status" value="1"/>
</dbReference>
<dbReference type="InterPro" id="IPR011333">
    <property type="entry name" value="SKP1/BTB/POZ_sf"/>
</dbReference>
<evidence type="ECO:0000256" key="3">
    <source>
        <dbReference type="PROSITE-ProRule" id="PRU00235"/>
    </source>
</evidence>
<dbReference type="SMART" id="SM00248">
    <property type="entry name" value="ANK"/>
    <property type="match status" value="2"/>
</dbReference>
<dbReference type="InterPro" id="IPR036770">
    <property type="entry name" value="Ankyrin_rpt-contain_sf"/>
</dbReference>
<feature type="repeat" description="RCC1" evidence="3">
    <location>
        <begin position="145"/>
        <end position="198"/>
    </location>
</feature>
<evidence type="ECO:0000256" key="1">
    <source>
        <dbReference type="ARBA" id="ARBA00022737"/>
    </source>
</evidence>
<feature type="domain" description="BTB" evidence="5">
    <location>
        <begin position="696"/>
        <end position="762"/>
    </location>
</feature>
<dbReference type="PANTHER" id="PTHR22872:SF2">
    <property type="entry name" value="INHIBITOR OF BRUTON TYROSINE KINASE"/>
    <property type="match status" value="1"/>
</dbReference>
<feature type="repeat" description="ANK" evidence="2">
    <location>
        <begin position="91"/>
        <end position="123"/>
    </location>
</feature>
<protein>
    <recommendedName>
        <fullName evidence="5">BTB domain-containing protein</fullName>
    </recommendedName>
</protein>
<dbReference type="SMART" id="SM00225">
    <property type="entry name" value="BTB"/>
    <property type="match status" value="2"/>
</dbReference>
<evidence type="ECO:0000256" key="2">
    <source>
        <dbReference type="PROSITE-ProRule" id="PRU00023"/>
    </source>
</evidence>
<sequence length="1225" mass="139425">MATSITSYDYECTRKCHLPHHGNAITAALTKKSVSDELLTAYVAKICRNFAEIVDDQGRSGLHLAASVGRFAIAEWLLNNGASIALKDGESGHTALHRAMYYGCVGVAVLLLKHGAIIDVPDEDFVNPLQLCSNIPKHKDSGIGNEIVVWGKNKNYNLGIGNVEGRDTPDCIDYFRKYRIPIAKMSINAYHSVFLTKDGDVYATGHGRGGRLGNGAENTVAFPIRIAVHTRSAEERIVDVSTGRHHTLLLSDHNCIYSCGENNHCQLGIKPPPEKQLTFKEIGGLHNLADKRINRIIAKDYHSIAVCEADVFVWGQNGGQFGMKKEVNPVMLPKALSLEIEQGKDKLAVANVDTTIKLVESSNAAIVVYTKSSYLYIFNNFKRKTYKNPLMEKFECISVSGGEFVTKKEDLPKHTKQLRILAFTVSRNIYIWYEDCQQFVRCVFAQSRNLEIERIFWCNNNALVLLLGNLYYGTITHKLNAHAVTQISEYTETYAKKEMSTTTKTRIELKRIKNLNNVTDFVCDDDGENFAALLENTRRCFQMPKLLESNYDFGNLLAEAHEMDGVHDLTFLVDYQSFPVHRFIIYHRCRHLRKLVEKQPTEKEIHLKGYEGLTASIFELVLRYIYTNEVLAKGDVEKLVGQLHPGGTVEEMVTRLRKVFKQLEIGALNESLKNLSDDPTVEDFPKLSRDSYPDLRDVTIRLQDNQEIKAHKCILMARLEYFNMMFSHTWTESKTVNLTTIPLEYMEPIVDFMYNNDYQKIRDQKYSENFLFNMVVICDQFFINELKSLFEATIADRINLKNVGELLEYAFQYNCDVLKDLCMQFISVNLAKVLEMRSLDNLEPPVLAEIDRFYKEFYQLAAYRTITPSADAISDEDMALFVGDFNVDLNAKVNEAQTKGKTPKGKITPKSTKMQQEKRSYEKEAMSYIRDLSFEEIPIPKPEEKKATNVTNGHEPAVEKEVKSWHKVVDKKDPRKKSLPAALKANEIVKYESKVTENYSNLRALLEKGTSPDKDLLSPATPDRKDEGYDSGYSSTRVNTFNLSDFAIQKPKLSQKQRKRLSSTSEKPKELIPVASPEITPANPWKNLNNSAADMFKSEPIAILSPRGSRKISNGSYEPTSSLTNVHVQPSSIPTISSPKVTTAESKPIKAQKEFSKILDDERKQKQYYEKIKSKSLVHTQIEERAIEELRQFYNVDSVFDENITVERYRPRSDTAVNFAVWQYQ</sequence>
<reference evidence="6" key="1">
    <citation type="journal article" date="2016" name="PLoS ONE">
        <title>A Deep Insight into the Sialome of Male and Female Aedes aegypti Mosquitoes.</title>
        <authorList>
            <person name="Ribeiro J.M."/>
            <person name="Martin-Martin I."/>
            <person name="Arca B."/>
            <person name="Calvo E."/>
        </authorList>
    </citation>
    <scope>NUCLEOTIDE SEQUENCE</scope>
    <source>
        <strain evidence="6">Liverpool</strain>
        <tissue evidence="6">Salivary glands</tissue>
    </source>
</reference>
<organism evidence="6">
    <name type="scientific">Aedes aegypti</name>
    <name type="common">Yellowfever mosquito</name>
    <name type="synonym">Culex aegypti</name>
    <dbReference type="NCBI Taxonomy" id="7159"/>
    <lineage>
        <taxon>Eukaryota</taxon>
        <taxon>Metazoa</taxon>
        <taxon>Ecdysozoa</taxon>
        <taxon>Arthropoda</taxon>
        <taxon>Hexapoda</taxon>
        <taxon>Insecta</taxon>
        <taxon>Pterygota</taxon>
        <taxon>Neoptera</taxon>
        <taxon>Endopterygota</taxon>
        <taxon>Diptera</taxon>
        <taxon>Nematocera</taxon>
        <taxon>Culicoidea</taxon>
        <taxon>Culicidae</taxon>
        <taxon>Culicinae</taxon>
        <taxon>Aedini</taxon>
        <taxon>Aedes</taxon>
        <taxon>Stegomyia</taxon>
    </lineage>
</organism>
<dbReference type="CDD" id="cd18500">
    <property type="entry name" value="BACK_IBtk"/>
    <property type="match status" value="1"/>
</dbReference>
<feature type="domain" description="BTB" evidence="5">
    <location>
        <begin position="567"/>
        <end position="634"/>
    </location>
</feature>
<dbReference type="InterPro" id="IPR051625">
    <property type="entry name" value="Signaling_Regulatory_Domain"/>
</dbReference>
<evidence type="ECO:0000256" key="4">
    <source>
        <dbReference type="SAM" id="MobiDB-lite"/>
    </source>
</evidence>
<dbReference type="SUPFAM" id="SSF50985">
    <property type="entry name" value="RCC1/BLIP-II"/>
    <property type="match status" value="1"/>
</dbReference>
<dbReference type="VEuPathDB" id="VectorBase:AAEL014533"/>
<dbReference type="SUPFAM" id="SSF48403">
    <property type="entry name" value="Ankyrin repeat"/>
    <property type="match status" value="1"/>
</dbReference>